<gene>
    <name evidence="2" type="ORF">UBRO_07132</name>
</gene>
<reference evidence="3" key="1">
    <citation type="submission" date="2016-04" db="EMBL/GenBank/DDBJ databases">
        <authorList>
            <person name="Guldener U."/>
            <person name="Guldener U."/>
        </authorList>
    </citation>
    <scope>NUCLEOTIDE SEQUENCE [LARGE SCALE GENOMIC DNA]</scope>
    <source>
        <strain evidence="3">UB2112</strain>
    </source>
</reference>
<dbReference type="AlphaFoldDB" id="A0A1K0HBQ5"/>
<organism evidence="2 3">
    <name type="scientific">Ustilago bromivora</name>
    <dbReference type="NCBI Taxonomy" id="307758"/>
    <lineage>
        <taxon>Eukaryota</taxon>
        <taxon>Fungi</taxon>
        <taxon>Dikarya</taxon>
        <taxon>Basidiomycota</taxon>
        <taxon>Ustilaginomycotina</taxon>
        <taxon>Ustilaginomycetes</taxon>
        <taxon>Ustilaginales</taxon>
        <taxon>Ustilaginaceae</taxon>
        <taxon>Ustilago</taxon>
    </lineage>
</organism>
<name>A0A1K0HBQ5_9BASI</name>
<accession>A0A1K0HBQ5</accession>
<dbReference type="EMBL" id="LT558135">
    <property type="protein sequence ID" value="SAM85795.1"/>
    <property type="molecule type" value="Genomic_DNA"/>
</dbReference>
<dbReference type="GO" id="GO:0051920">
    <property type="term" value="F:peroxiredoxin activity"/>
    <property type="evidence" value="ECO:0007669"/>
    <property type="project" value="InterPro"/>
</dbReference>
<evidence type="ECO:0000259" key="1">
    <source>
        <dbReference type="Pfam" id="PF02627"/>
    </source>
</evidence>
<dbReference type="PANTHER" id="PTHR28180">
    <property type="entry name" value="CONSERVED MITOCHONDRIAL PROTEIN-RELATED"/>
    <property type="match status" value="1"/>
</dbReference>
<dbReference type="Pfam" id="PF02627">
    <property type="entry name" value="CMD"/>
    <property type="match status" value="1"/>
</dbReference>
<dbReference type="PANTHER" id="PTHR28180:SF5">
    <property type="entry name" value="DNA POLYMERASE ALPHA SUBUNIT B"/>
    <property type="match status" value="1"/>
</dbReference>
<dbReference type="InterPro" id="IPR052999">
    <property type="entry name" value="PTS1_Protein"/>
</dbReference>
<dbReference type="Proteomes" id="UP000179920">
    <property type="component" value="Chromosome XIX"/>
</dbReference>
<protein>
    <recommendedName>
        <fullName evidence="1">Carboxymuconolactone decarboxylase-like domain-containing protein</fullName>
    </recommendedName>
</protein>
<dbReference type="InterPro" id="IPR003779">
    <property type="entry name" value="CMD-like"/>
</dbReference>
<evidence type="ECO:0000313" key="3">
    <source>
        <dbReference type="Proteomes" id="UP000179920"/>
    </source>
</evidence>
<feature type="domain" description="Carboxymuconolactone decarboxylase-like" evidence="1">
    <location>
        <begin position="159"/>
        <end position="219"/>
    </location>
</feature>
<sequence>MKSSISAPSFPLRFAIHPLGWLFLRACILSPWTGIHRISLQTCPIQISTLFYSQRSSRIQVRSATNPRKPRKRIGSIRHPSILDTIFALLCFLRENNEPLLTSSDFIRSSTLSQPISSLTHPARVALDRIYKHNLPDILDRKMGENMQDLKFLTLEINYGFNLSNEQVIDWRETELVVLAALITQNCRVEVLWHMRGALRAGWTREDVESVQKVAMAIAKRLAVRTDKVPGLEEISETSND</sequence>
<proteinExistence type="predicted"/>
<dbReference type="OrthoDB" id="5537330at2759"/>
<dbReference type="InterPro" id="IPR029032">
    <property type="entry name" value="AhpD-like"/>
</dbReference>
<dbReference type="Gene3D" id="1.20.1290.10">
    <property type="entry name" value="AhpD-like"/>
    <property type="match status" value="1"/>
</dbReference>
<dbReference type="SUPFAM" id="SSF69118">
    <property type="entry name" value="AhpD-like"/>
    <property type="match status" value="1"/>
</dbReference>
<evidence type="ECO:0000313" key="2">
    <source>
        <dbReference type="EMBL" id="SAM85795.1"/>
    </source>
</evidence>